<sequence length="298" mass="32349">MAQTPVWFITAASSGFGKYMAIEALARGHKVIATARSTSRIADLKEKGADTVALDVTWPLEKIEAVTKDVWERYGAINHLVNAAGYILIGAVEETSEYIAYETFNRPKEDYDCFNTNVFGLLNVSKAVLPYLRETKGHRTLSNFGSIGSWRGGAGYALYSGVKWACSGISESMRCELEPLGINVTVIEPGYFRTGFLNAGTKAISEKRITAYDETAVGQVRGALDATDNNQPGDVVKGAKILVDILTKSGVAEGKEIPVRIALGSDCPPGIREKMKETEAILSEWDGITMTTDHPKQS</sequence>
<evidence type="ECO:0000313" key="3">
    <source>
        <dbReference type="EMBL" id="CAI6337638.1"/>
    </source>
</evidence>
<dbReference type="InterPro" id="IPR036291">
    <property type="entry name" value="NAD(P)-bd_dom_sf"/>
</dbReference>
<proteinExistence type="inferred from homology"/>
<dbReference type="InterPro" id="IPR002347">
    <property type="entry name" value="SDR_fam"/>
</dbReference>
<dbReference type="PRINTS" id="PR00081">
    <property type="entry name" value="GDHRDH"/>
</dbReference>
<evidence type="ECO:0000313" key="4">
    <source>
        <dbReference type="Proteomes" id="UP001152607"/>
    </source>
</evidence>
<keyword evidence="4" id="KW-1185">Reference proteome</keyword>
<protein>
    <recommendedName>
        <fullName evidence="5">NAD(P)-binding protein</fullName>
    </recommendedName>
</protein>
<comment type="caution">
    <text evidence="3">The sequence shown here is derived from an EMBL/GenBank/DDBJ whole genome shotgun (WGS) entry which is preliminary data.</text>
</comment>
<accession>A0A9W4XN32</accession>
<gene>
    <name evidence="3" type="ORF">PDIGIT_LOCUS10751</name>
</gene>
<dbReference type="EMBL" id="CAOQHR010000007">
    <property type="protein sequence ID" value="CAI6337638.1"/>
    <property type="molecule type" value="Genomic_DNA"/>
</dbReference>
<dbReference type="PANTHER" id="PTHR43976:SF16">
    <property type="entry name" value="SHORT-CHAIN DEHYDROGENASE_REDUCTASE FAMILY PROTEIN"/>
    <property type="match status" value="1"/>
</dbReference>
<organism evidence="3 4">
    <name type="scientific">Periconia digitata</name>
    <dbReference type="NCBI Taxonomy" id="1303443"/>
    <lineage>
        <taxon>Eukaryota</taxon>
        <taxon>Fungi</taxon>
        <taxon>Dikarya</taxon>
        <taxon>Ascomycota</taxon>
        <taxon>Pezizomycotina</taxon>
        <taxon>Dothideomycetes</taxon>
        <taxon>Pleosporomycetidae</taxon>
        <taxon>Pleosporales</taxon>
        <taxon>Massarineae</taxon>
        <taxon>Periconiaceae</taxon>
        <taxon>Periconia</taxon>
    </lineage>
</organism>
<reference evidence="3" key="1">
    <citation type="submission" date="2023-01" db="EMBL/GenBank/DDBJ databases">
        <authorList>
            <person name="Van Ghelder C."/>
            <person name="Rancurel C."/>
        </authorList>
    </citation>
    <scope>NUCLEOTIDE SEQUENCE</scope>
    <source>
        <strain evidence="3">CNCM I-4278</strain>
    </source>
</reference>
<dbReference type="CDD" id="cd05374">
    <property type="entry name" value="17beta-HSD-like_SDR_c"/>
    <property type="match status" value="1"/>
</dbReference>
<dbReference type="OrthoDB" id="1274115at2759"/>
<dbReference type="Pfam" id="PF00106">
    <property type="entry name" value="adh_short"/>
    <property type="match status" value="1"/>
</dbReference>
<name>A0A9W4XN32_9PLEO</name>
<keyword evidence="2" id="KW-0560">Oxidoreductase</keyword>
<evidence type="ECO:0008006" key="5">
    <source>
        <dbReference type="Google" id="ProtNLM"/>
    </source>
</evidence>
<dbReference type="SUPFAM" id="SSF51735">
    <property type="entry name" value="NAD(P)-binding Rossmann-fold domains"/>
    <property type="match status" value="1"/>
</dbReference>
<dbReference type="PANTHER" id="PTHR43976">
    <property type="entry name" value="SHORT CHAIN DEHYDROGENASE"/>
    <property type="match status" value="1"/>
</dbReference>
<dbReference type="InterPro" id="IPR051911">
    <property type="entry name" value="SDR_oxidoreductase"/>
</dbReference>
<dbReference type="Gene3D" id="3.40.50.720">
    <property type="entry name" value="NAD(P)-binding Rossmann-like Domain"/>
    <property type="match status" value="1"/>
</dbReference>
<dbReference type="AlphaFoldDB" id="A0A9W4XN32"/>
<dbReference type="GO" id="GO:0016491">
    <property type="term" value="F:oxidoreductase activity"/>
    <property type="evidence" value="ECO:0007669"/>
    <property type="project" value="UniProtKB-KW"/>
</dbReference>
<evidence type="ECO:0000256" key="1">
    <source>
        <dbReference type="ARBA" id="ARBA00006484"/>
    </source>
</evidence>
<evidence type="ECO:0000256" key="2">
    <source>
        <dbReference type="ARBA" id="ARBA00023002"/>
    </source>
</evidence>
<comment type="similarity">
    <text evidence="1">Belongs to the short-chain dehydrogenases/reductases (SDR) family.</text>
</comment>
<dbReference type="Proteomes" id="UP001152607">
    <property type="component" value="Unassembled WGS sequence"/>
</dbReference>